<dbReference type="Proteomes" id="UP001221142">
    <property type="component" value="Unassembled WGS sequence"/>
</dbReference>
<name>A0AAD7F9F8_9AGAR</name>
<dbReference type="EMBL" id="JARKIF010000080">
    <property type="protein sequence ID" value="KAJ7605211.1"/>
    <property type="molecule type" value="Genomic_DNA"/>
</dbReference>
<proteinExistence type="predicted"/>
<accession>A0AAD7F9F8</accession>
<evidence type="ECO:0000256" key="2">
    <source>
        <dbReference type="SAM" id="MobiDB-lite"/>
    </source>
</evidence>
<feature type="region of interest" description="Disordered" evidence="2">
    <location>
        <begin position="1"/>
        <end position="52"/>
    </location>
</feature>
<feature type="region of interest" description="Disordered" evidence="2">
    <location>
        <begin position="76"/>
        <end position="100"/>
    </location>
</feature>
<feature type="compositionally biased region" description="Acidic residues" evidence="2">
    <location>
        <begin position="10"/>
        <end position="23"/>
    </location>
</feature>
<comment type="caution">
    <text evidence="3">The sequence shown here is derived from an EMBL/GenBank/DDBJ whole genome shotgun (WGS) entry which is preliminary data.</text>
</comment>
<dbReference type="AlphaFoldDB" id="A0AAD7F9F8"/>
<feature type="coiled-coil region" evidence="1">
    <location>
        <begin position="155"/>
        <end position="182"/>
    </location>
</feature>
<organism evidence="3 4">
    <name type="scientific">Roridomyces roridus</name>
    <dbReference type="NCBI Taxonomy" id="1738132"/>
    <lineage>
        <taxon>Eukaryota</taxon>
        <taxon>Fungi</taxon>
        <taxon>Dikarya</taxon>
        <taxon>Basidiomycota</taxon>
        <taxon>Agaricomycotina</taxon>
        <taxon>Agaricomycetes</taxon>
        <taxon>Agaricomycetidae</taxon>
        <taxon>Agaricales</taxon>
        <taxon>Marasmiineae</taxon>
        <taxon>Mycenaceae</taxon>
        <taxon>Roridomyces</taxon>
    </lineage>
</organism>
<reference evidence="3" key="1">
    <citation type="submission" date="2023-03" db="EMBL/GenBank/DDBJ databases">
        <title>Massive genome expansion in bonnet fungi (Mycena s.s.) driven by repeated elements and novel gene families across ecological guilds.</title>
        <authorList>
            <consortium name="Lawrence Berkeley National Laboratory"/>
            <person name="Harder C.B."/>
            <person name="Miyauchi S."/>
            <person name="Viragh M."/>
            <person name="Kuo A."/>
            <person name="Thoen E."/>
            <person name="Andreopoulos B."/>
            <person name="Lu D."/>
            <person name="Skrede I."/>
            <person name="Drula E."/>
            <person name="Henrissat B."/>
            <person name="Morin E."/>
            <person name="Kohler A."/>
            <person name="Barry K."/>
            <person name="LaButti K."/>
            <person name="Morin E."/>
            <person name="Salamov A."/>
            <person name="Lipzen A."/>
            <person name="Mereny Z."/>
            <person name="Hegedus B."/>
            <person name="Baldrian P."/>
            <person name="Stursova M."/>
            <person name="Weitz H."/>
            <person name="Taylor A."/>
            <person name="Grigoriev I.V."/>
            <person name="Nagy L.G."/>
            <person name="Martin F."/>
            <person name="Kauserud H."/>
        </authorList>
    </citation>
    <scope>NUCLEOTIDE SEQUENCE</scope>
    <source>
        <strain evidence="3">9284</strain>
    </source>
</reference>
<sequence>MEGISAPQDAPDDDDDDDDDSDLELLYPDPSPEKPATMSPRASSSPGPVAMDWGAIASTSSLASSRSASLASLPPLSIARFPDPSTPSNSGSGESESLSTREPLFVPAVVHTYQLTRSPLRVPLTLPTDRVVEKRASGSGSGADADADVDLLARCERLTAEAARLRAELKEFRERSRIEERIRVLESQSSSSGKGYGRHPLAHLMVIGEEGEDEDMHEGEDERMRMAVDNETGDVPPR</sequence>
<keyword evidence="1" id="KW-0175">Coiled coil</keyword>
<keyword evidence="4" id="KW-1185">Reference proteome</keyword>
<evidence type="ECO:0000256" key="1">
    <source>
        <dbReference type="SAM" id="Coils"/>
    </source>
</evidence>
<gene>
    <name evidence="3" type="ORF">FB45DRAFT_954005</name>
</gene>
<evidence type="ECO:0000313" key="4">
    <source>
        <dbReference type="Proteomes" id="UP001221142"/>
    </source>
</evidence>
<evidence type="ECO:0000313" key="3">
    <source>
        <dbReference type="EMBL" id="KAJ7605211.1"/>
    </source>
</evidence>
<protein>
    <submittedName>
        <fullName evidence="3">Uncharacterized protein</fullName>
    </submittedName>
</protein>